<evidence type="ECO:0000313" key="1">
    <source>
        <dbReference type="EMBL" id="WTW72201.1"/>
    </source>
</evidence>
<accession>A0AAU2VXG2</accession>
<gene>
    <name evidence="1" type="ORF">OG398_30090</name>
</gene>
<dbReference type="EMBL" id="CP108313">
    <property type="protein sequence ID" value="WTW72201.1"/>
    <property type="molecule type" value="Genomic_DNA"/>
</dbReference>
<dbReference type="SUPFAM" id="SSF81301">
    <property type="entry name" value="Nucleotidyltransferase"/>
    <property type="match status" value="1"/>
</dbReference>
<dbReference type="InterPro" id="IPR043519">
    <property type="entry name" value="NT_sf"/>
</dbReference>
<organism evidence="1">
    <name type="scientific">Streptomyces sp. NBC_00008</name>
    <dbReference type="NCBI Taxonomy" id="2903610"/>
    <lineage>
        <taxon>Bacteria</taxon>
        <taxon>Bacillati</taxon>
        <taxon>Actinomycetota</taxon>
        <taxon>Actinomycetes</taxon>
        <taxon>Kitasatosporales</taxon>
        <taxon>Streptomycetaceae</taxon>
        <taxon>Streptomyces</taxon>
    </lineage>
</organism>
<dbReference type="Gene3D" id="3.30.460.10">
    <property type="entry name" value="Beta Polymerase, domain 2"/>
    <property type="match status" value="1"/>
</dbReference>
<sequence length="224" mass="23783">MSEAGPGDLDPARRAALARQLLGALRSHCAGSRAEPRGSLARGTADAYSDIDLRWIVPDGRFAECVAAAPELLGTVRHVASLRVDPELGNSRARRLLFADFDGLPLFWRLDLEIVALSVADLPGYDQDNPAARGDDWSRPASALANAVAAVKALLRGRPETAGGLLERGFARIGVAETLSGDWFTDITRLAAAAAAIEPARGPLAERVVRLAADHRPDLGRPGR</sequence>
<proteinExistence type="predicted"/>
<reference evidence="1" key="1">
    <citation type="submission" date="2022-10" db="EMBL/GenBank/DDBJ databases">
        <title>The complete genomes of actinobacterial strains from the NBC collection.</title>
        <authorList>
            <person name="Joergensen T.S."/>
            <person name="Alvarez Arevalo M."/>
            <person name="Sterndorff E.B."/>
            <person name="Faurdal D."/>
            <person name="Vuksanovic O."/>
            <person name="Mourched A.-S."/>
            <person name="Charusanti P."/>
            <person name="Shaw S."/>
            <person name="Blin K."/>
            <person name="Weber T."/>
        </authorList>
    </citation>
    <scope>NUCLEOTIDE SEQUENCE</scope>
    <source>
        <strain evidence="1">NBC_00008</strain>
    </source>
</reference>
<dbReference type="AlphaFoldDB" id="A0AAU2VXG2"/>
<protein>
    <recommendedName>
        <fullName evidence="2">Nucleotidyltransferase</fullName>
    </recommendedName>
</protein>
<name>A0AAU2VXG2_9ACTN</name>
<evidence type="ECO:0008006" key="2">
    <source>
        <dbReference type="Google" id="ProtNLM"/>
    </source>
</evidence>